<dbReference type="AlphaFoldDB" id="A0A9X2A5X0"/>
<evidence type="ECO:0000313" key="3">
    <source>
        <dbReference type="EMBL" id="MCL7745876.1"/>
    </source>
</evidence>
<dbReference type="InterPro" id="IPR029052">
    <property type="entry name" value="Metallo-depent_PP-like"/>
</dbReference>
<dbReference type="EMBL" id="JAKRYL010000002">
    <property type="protein sequence ID" value="MCL7745876.1"/>
    <property type="molecule type" value="Genomic_DNA"/>
</dbReference>
<dbReference type="Proteomes" id="UP001139150">
    <property type="component" value="Unassembled WGS sequence"/>
</dbReference>
<dbReference type="GO" id="GO:0009245">
    <property type="term" value="P:lipid A biosynthetic process"/>
    <property type="evidence" value="ECO:0007669"/>
    <property type="project" value="TreeGrafter"/>
</dbReference>
<sequence>MRGITLLLVVVALLILLFYMAFEAKRNRISKQTITFRSLPKAFNGYRLFFISDVHRRVIPQPLLQKIAKETDIIIIGGDLCEKRVPLARIETNLKHLSKIAPCLFIWGNNDEEVGVHNLRRMFKEHGIIELNNDMEFIQKGDDELIIASVNDVEHDIPLEHYYIPRETFSILVCHFPEVTEILKPDHPFSLILSGHTHGGQIRLFGWGIAKKGQWIETDSYKQLISNGYGTTGLPLRLGAPCETHLITLTREEVS</sequence>
<evidence type="ECO:0000256" key="1">
    <source>
        <dbReference type="ARBA" id="ARBA00008950"/>
    </source>
</evidence>
<dbReference type="InterPro" id="IPR051158">
    <property type="entry name" value="Metallophosphoesterase_sf"/>
</dbReference>
<dbReference type="PANTHER" id="PTHR31302">
    <property type="entry name" value="TRANSMEMBRANE PROTEIN WITH METALLOPHOSPHOESTERASE DOMAIN-RELATED"/>
    <property type="match status" value="1"/>
</dbReference>
<dbReference type="SUPFAM" id="SSF56300">
    <property type="entry name" value="Metallo-dependent phosphatases"/>
    <property type="match status" value="1"/>
</dbReference>
<organism evidence="3 4">
    <name type="scientific">Halalkalibacter alkaliphilus</name>
    <dbReference type="NCBI Taxonomy" id="2917993"/>
    <lineage>
        <taxon>Bacteria</taxon>
        <taxon>Bacillati</taxon>
        <taxon>Bacillota</taxon>
        <taxon>Bacilli</taxon>
        <taxon>Bacillales</taxon>
        <taxon>Bacillaceae</taxon>
        <taxon>Halalkalibacter</taxon>
    </lineage>
</organism>
<keyword evidence="4" id="KW-1185">Reference proteome</keyword>
<comment type="caution">
    <text evidence="3">The sequence shown here is derived from an EMBL/GenBank/DDBJ whole genome shotgun (WGS) entry which is preliminary data.</text>
</comment>
<dbReference type="RefSeq" id="WP_250095056.1">
    <property type="nucleotide sequence ID" value="NZ_JAKRYL010000002.1"/>
</dbReference>
<dbReference type="Pfam" id="PF12850">
    <property type="entry name" value="Metallophos_2"/>
    <property type="match status" value="1"/>
</dbReference>
<dbReference type="PANTHER" id="PTHR31302:SF32">
    <property type="entry name" value="PHOSPHOESTERASE"/>
    <property type="match status" value="1"/>
</dbReference>
<evidence type="ECO:0000313" key="4">
    <source>
        <dbReference type="Proteomes" id="UP001139150"/>
    </source>
</evidence>
<dbReference type="Gene3D" id="3.60.21.10">
    <property type="match status" value="1"/>
</dbReference>
<protein>
    <submittedName>
        <fullName evidence="3">Metallophosphoesterase family protein</fullName>
    </submittedName>
</protein>
<feature type="domain" description="Calcineurin-like phosphoesterase" evidence="2">
    <location>
        <begin position="48"/>
        <end position="199"/>
    </location>
</feature>
<proteinExistence type="inferred from homology"/>
<dbReference type="GO" id="GO:0008758">
    <property type="term" value="F:UDP-2,3-diacylglucosamine hydrolase activity"/>
    <property type="evidence" value="ECO:0007669"/>
    <property type="project" value="TreeGrafter"/>
</dbReference>
<comment type="similarity">
    <text evidence="1">Belongs to the metallophosphoesterase superfamily. YfcE family.</text>
</comment>
<dbReference type="InterPro" id="IPR024654">
    <property type="entry name" value="Calcineurin-like_PHP_lpxH"/>
</dbReference>
<name>A0A9X2A5X0_9BACI</name>
<accession>A0A9X2A5X0</accession>
<dbReference type="GO" id="GO:0016020">
    <property type="term" value="C:membrane"/>
    <property type="evidence" value="ECO:0007669"/>
    <property type="project" value="GOC"/>
</dbReference>
<gene>
    <name evidence="3" type="ORF">MF646_01960</name>
</gene>
<reference evidence="3" key="1">
    <citation type="submission" date="2022-02" db="EMBL/GenBank/DDBJ databases">
        <title>Halalkalibacter sp. nov. isolated from Lonar Lake, India.</title>
        <authorList>
            <person name="Joshi A."/>
            <person name="Thite S."/>
            <person name="Lodha T."/>
        </authorList>
    </citation>
    <scope>NUCLEOTIDE SEQUENCE</scope>
    <source>
        <strain evidence="3">MEB205</strain>
    </source>
</reference>
<evidence type="ECO:0000259" key="2">
    <source>
        <dbReference type="Pfam" id="PF12850"/>
    </source>
</evidence>